<dbReference type="SMART" id="SM00179">
    <property type="entry name" value="EGF_CA"/>
    <property type="match status" value="33"/>
</dbReference>
<feature type="domain" description="Cadherin" evidence="22">
    <location>
        <begin position="2928"/>
        <end position="3034"/>
    </location>
</feature>
<feature type="disulfide bond" evidence="15">
    <location>
        <begin position="2139"/>
        <end position="2148"/>
    </location>
</feature>
<feature type="disulfide bond" evidence="15">
    <location>
        <begin position="2159"/>
        <end position="2176"/>
    </location>
</feature>
<dbReference type="GO" id="GO:0048729">
    <property type="term" value="P:tissue morphogenesis"/>
    <property type="evidence" value="ECO:0007669"/>
    <property type="project" value="UniProtKB-ARBA"/>
</dbReference>
<dbReference type="SMART" id="SM00181">
    <property type="entry name" value="EGF"/>
    <property type="match status" value="35"/>
</dbReference>
<feature type="domain" description="EGF-like" evidence="21">
    <location>
        <begin position="2557"/>
        <end position="2592"/>
    </location>
</feature>
<feature type="disulfide bond" evidence="15">
    <location>
        <begin position="1434"/>
        <end position="1443"/>
    </location>
</feature>
<dbReference type="FunFam" id="2.10.25.10:FF:000255">
    <property type="entry name" value="Sushi, nidogen and EGF-like domains 1"/>
    <property type="match status" value="1"/>
</dbReference>
<feature type="domain" description="Cadherin" evidence="22">
    <location>
        <begin position="4093"/>
        <end position="4201"/>
    </location>
</feature>
<feature type="disulfide bond" evidence="15">
    <location>
        <begin position="2236"/>
        <end position="2245"/>
    </location>
</feature>
<feature type="domain" description="EGF-like" evidence="21">
    <location>
        <begin position="1874"/>
        <end position="1912"/>
    </location>
</feature>
<dbReference type="SUPFAM" id="SSF49854">
    <property type="entry name" value="Spermadhesin, CUB domain"/>
    <property type="match status" value="1"/>
</dbReference>
<feature type="domain" description="EGF-like" evidence="21">
    <location>
        <begin position="1446"/>
        <end position="1484"/>
    </location>
</feature>
<evidence type="ECO:0000256" key="19">
    <source>
        <dbReference type="SAM" id="SignalP"/>
    </source>
</evidence>
<feature type="disulfide bond" evidence="15">
    <location>
        <begin position="2217"/>
        <end position="2234"/>
    </location>
</feature>
<feature type="domain" description="Cadherin" evidence="22">
    <location>
        <begin position="3774"/>
        <end position="3879"/>
    </location>
</feature>
<keyword evidence="11 18" id="KW-0472">Membrane</keyword>
<evidence type="ECO:0000256" key="15">
    <source>
        <dbReference type="PROSITE-ProRule" id="PRU00076"/>
    </source>
</evidence>
<dbReference type="FunFam" id="2.10.25.10:FF:000066">
    <property type="entry name" value="FAT atypical cadherin 4"/>
    <property type="match status" value="1"/>
</dbReference>
<keyword evidence="10 18" id="KW-1133">Transmembrane helix</keyword>
<keyword evidence="7" id="KW-0677">Repeat</keyword>
<feature type="disulfide bond" evidence="15">
    <location>
        <begin position="2081"/>
        <end position="2098"/>
    </location>
</feature>
<dbReference type="FunFam" id="2.60.40.60:FF:000092">
    <property type="entry name" value="Protocadherin 8"/>
    <property type="match status" value="1"/>
</dbReference>
<dbReference type="InterPro" id="IPR050971">
    <property type="entry name" value="Cadherin-domain_protein"/>
</dbReference>
<feature type="domain" description="EGF-like" evidence="21">
    <location>
        <begin position="2208"/>
        <end position="2246"/>
    </location>
</feature>
<dbReference type="FunFam" id="2.60.40.60:FF:000033">
    <property type="entry name" value="FAT atypical cadherin 1"/>
    <property type="match status" value="1"/>
</dbReference>
<feature type="signal peptide" evidence="19">
    <location>
        <begin position="1"/>
        <end position="27"/>
    </location>
</feature>
<feature type="domain" description="EGF-like" evidence="21">
    <location>
        <begin position="1525"/>
        <end position="1563"/>
    </location>
</feature>
<feature type="disulfide bond" evidence="15">
    <location>
        <begin position="1534"/>
        <end position="1551"/>
    </location>
</feature>
<dbReference type="FunFam" id="2.10.25.10:FF:000472">
    <property type="entry name" value="Uncharacterized protein, isoform A"/>
    <property type="match status" value="1"/>
</dbReference>
<feature type="domain" description="Cadherin" evidence="22">
    <location>
        <begin position="2605"/>
        <end position="2708"/>
    </location>
</feature>
<feature type="domain" description="EGF-like" evidence="21">
    <location>
        <begin position="2150"/>
        <end position="2188"/>
    </location>
</feature>
<proteinExistence type="predicted"/>
<feature type="disulfide bond" evidence="15">
    <location>
        <begin position="1784"/>
        <end position="1793"/>
    </location>
</feature>
<keyword evidence="2" id="KW-1003">Cell membrane</keyword>
<dbReference type="GO" id="GO:0007156">
    <property type="term" value="P:homophilic cell adhesion via plasma membrane adhesion molecules"/>
    <property type="evidence" value="ECO:0007669"/>
    <property type="project" value="InterPro"/>
</dbReference>
<feature type="chain" id="PRO_5033980546" evidence="19">
    <location>
        <begin position="28"/>
        <end position="6312"/>
    </location>
</feature>
<feature type="disulfide bond" evidence="15">
    <location>
        <begin position="2410"/>
        <end position="2427"/>
    </location>
</feature>
<evidence type="ECO:0000256" key="5">
    <source>
        <dbReference type="ARBA" id="ARBA00022723"/>
    </source>
</evidence>
<dbReference type="FunFam" id="2.10.25.10:FF:000012">
    <property type="entry name" value="Delta-like protein"/>
    <property type="match status" value="2"/>
</dbReference>
<feature type="domain" description="Cadherin" evidence="22">
    <location>
        <begin position="5175"/>
        <end position="5287"/>
    </location>
</feature>
<dbReference type="GO" id="GO:0005886">
    <property type="term" value="C:plasma membrane"/>
    <property type="evidence" value="ECO:0007669"/>
    <property type="project" value="UniProtKB-SubCell"/>
</dbReference>
<dbReference type="OMA" id="DFRCQCA"/>
<feature type="disulfide bond" evidence="15">
    <location>
        <begin position="2120"/>
        <end position="2137"/>
    </location>
</feature>
<dbReference type="Proteomes" id="UP000694845">
    <property type="component" value="Unplaced"/>
</dbReference>
<evidence type="ECO:0000259" key="21">
    <source>
        <dbReference type="PROSITE" id="PS50026"/>
    </source>
</evidence>
<feature type="disulfide bond" evidence="15">
    <location>
        <begin position="1394"/>
        <end position="1403"/>
    </location>
</feature>
<feature type="domain" description="Cadherin" evidence="22">
    <location>
        <begin position="5512"/>
        <end position="5626"/>
    </location>
</feature>
<feature type="disulfide bond" evidence="15">
    <location>
        <begin position="2003"/>
        <end position="2020"/>
    </location>
</feature>
<dbReference type="InterPro" id="IPR002126">
    <property type="entry name" value="Cadherin-like_dom"/>
</dbReference>
<dbReference type="Gene3D" id="2.10.25.10">
    <property type="entry name" value="Laminin"/>
    <property type="match status" value="35"/>
</dbReference>
<feature type="domain" description="Cadherin" evidence="22">
    <location>
        <begin position="4414"/>
        <end position="4513"/>
    </location>
</feature>
<dbReference type="FunFam" id="2.10.25.10:FF:000173">
    <property type="entry name" value="Neurogenic locus notch protein 2"/>
    <property type="match status" value="2"/>
</dbReference>
<dbReference type="FunFam" id="2.10.25.10:FF:000434">
    <property type="entry name" value="Predicted protein"/>
    <property type="match status" value="1"/>
</dbReference>
<feature type="domain" description="Cadherin" evidence="22">
    <location>
        <begin position="5074"/>
        <end position="5174"/>
    </location>
</feature>
<dbReference type="FunFam" id="2.10.25.10:FF:000321">
    <property type="entry name" value="Protein delta homolog 1"/>
    <property type="match status" value="2"/>
</dbReference>
<feature type="domain" description="EGF-like" evidence="21">
    <location>
        <begin position="2286"/>
        <end position="2324"/>
    </location>
</feature>
<feature type="region of interest" description="Disordered" evidence="17">
    <location>
        <begin position="5967"/>
        <end position="5986"/>
    </location>
</feature>
<dbReference type="PRINTS" id="PR00261">
    <property type="entry name" value="LDLRECEPTOR"/>
</dbReference>
<feature type="domain" description="Cadherin" evidence="22">
    <location>
        <begin position="4308"/>
        <end position="4412"/>
    </location>
</feature>
<feature type="disulfide bond" evidence="15">
    <location>
        <begin position="2275"/>
        <end position="2284"/>
    </location>
</feature>
<feature type="domain" description="Cadherin" evidence="22">
    <location>
        <begin position="5406"/>
        <end position="5505"/>
    </location>
</feature>
<gene>
    <name evidence="24" type="primary">LOC110973761</name>
</gene>
<feature type="disulfide bond" evidence="15">
    <location>
        <begin position="1706"/>
        <end position="1715"/>
    </location>
</feature>
<dbReference type="PROSITE" id="PS50268">
    <property type="entry name" value="CADHERIN_2"/>
    <property type="match status" value="29"/>
</dbReference>
<dbReference type="PROSITE" id="PS00022">
    <property type="entry name" value="EGF_1"/>
    <property type="match status" value="35"/>
</dbReference>
<dbReference type="CDD" id="cd00054">
    <property type="entry name" value="EGF_CA"/>
    <property type="match status" value="33"/>
</dbReference>
<feature type="domain" description="Cadherin" evidence="22">
    <location>
        <begin position="3453"/>
        <end position="3560"/>
    </location>
</feature>
<dbReference type="InterPro" id="IPR000859">
    <property type="entry name" value="CUB_dom"/>
</dbReference>
<feature type="disulfide bond" evidence="15">
    <location>
        <begin position="2314"/>
        <end position="2323"/>
    </location>
</feature>
<feature type="disulfide bond" evidence="15">
    <location>
        <begin position="1805"/>
        <end position="1822"/>
    </location>
</feature>
<dbReference type="GO" id="GO:0007399">
    <property type="term" value="P:nervous system development"/>
    <property type="evidence" value="ECO:0007669"/>
    <property type="project" value="UniProtKB-ARBA"/>
</dbReference>
<dbReference type="FunFam" id="2.60.40.60:FF:000123">
    <property type="entry name" value="Protocadherin beta 4"/>
    <property type="match status" value="1"/>
</dbReference>
<feature type="domain" description="EGF-like" evidence="21">
    <location>
        <begin position="1564"/>
        <end position="1600"/>
    </location>
</feature>
<evidence type="ECO:0000256" key="8">
    <source>
        <dbReference type="ARBA" id="ARBA00022837"/>
    </source>
</evidence>
<feature type="disulfide bond" evidence="15">
    <location>
        <begin position="1963"/>
        <end position="1980"/>
    </location>
</feature>
<dbReference type="PROSITE" id="PS01187">
    <property type="entry name" value="EGF_CA"/>
    <property type="match status" value="1"/>
</dbReference>
<dbReference type="OrthoDB" id="10068138at2759"/>
<feature type="disulfide bond" evidence="15">
    <location>
        <begin position="2022"/>
        <end position="2031"/>
    </location>
</feature>
<feature type="domain" description="Cadherin" evidence="22">
    <location>
        <begin position="3887"/>
        <end position="3987"/>
    </location>
</feature>
<feature type="disulfide bond" evidence="15">
    <location>
        <begin position="2178"/>
        <end position="2187"/>
    </location>
</feature>
<feature type="disulfide bond" evidence="16">
    <location>
        <begin position="2503"/>
        <end position="2518"/>
    </location>
</feature>
<feature type="region of interest" description="Disordered" evidence="17">
    <location>
        <begin position="6245"/>
        <end position="6281"/>
    </location>
</feature>
<dbReference type="InterPro" id="IPR015919">
    <property type="entry name" value="Cadherin-like_sf"/>
</dbReference>
<evidence type="ECO:0000313" key="23">
    <source>
        <dbReference type="Proteomes" id="UP000694845"/>
    </source>
</evidence>
<feature type="disulfide bond" evidence="15">
    <location>
        <begin position="1923"/>
        <end position="1940"/>
    </location>
</feature>
<feature type="disulfide bond" evidence="15">
    <location>
        <begin position="1590"/>
        <end position="1599"/>
    </location>
</feature>
<evidence type="ECO:0000256" key="16">
    <source>
        <dbReference type="PROSITE-ProRule" id="PRU00124"/>
    </source>
</evidence>
<feature type="disulfide bond" evidence="15">
    <location>
        <begin position="850"/>
        <end position="859"/>
    </location>
</feature>
<dbReference type="Pfam" id="PF00028">
    <property type="entry name" value="Cadherin"/>
    <property type="match status" value="26"/>
</dbReference>
<feature type="domain" description="Cadherin" evidence="22">
    <location>
        <begin position="3250"/>
        <end position="3354"/>
    </location>
</feature>
<dbReference type="SMART" id="SM00192">
    <property type="entry name" value="LDLa"/>
    <property type="match status" value="2"/>
</dbReference>
<feature type="domain" description="EGF-like" evidence="21">
    <location>
        <begin position="1366"/>
        <end position="1404"/>
    </location>
</feature>
<feature type="disulfide bond" evidence="15">
    <location>
        <begin position="2295"/>
        <end position="2312"/>
    </location>
</feature>
<dbReference type="CDD" id="cd11304">
    <property type="entry name" value="Cadherin_repeat"/>
    <property type="match status" value="29"/>
</dbReference>
<dbReference type="InterPro" id="IPR036055">
    <property type="entry name" value="LDL_receptor-like_sf"/>
</dbReference>
<dbReference type="InterPro" id="IPR020894">
    <property type="entry name" value="Cadherin_CS"/>
</dbReference>
<dbReference type="Pfam" id="PF00057">
    <property type="entry name" value="Ldl_recept_a"/>
    <property type="match status" value="2"/>
</dbReference>
<feature type="disulfide bond" evidence="15">
    <location>
        <begin position="1628"/>
        <end position="1637"/>
    </location>
</feature>
<feature type="disulfide bond" evidence="15">
    <location>
        <begin position="2449"/>
        <end position="2466"/>
    </location>
</feature>
<keyword evidence="6 19" id="KW-0732">Signal</keyword>
<feature type="disulfide bond" evidence="15">
    <location>
        <begin position="1727"/>
        <end position="1744"/>
    </location>
</feature>
<dbReference type="GO" id="GO:0009887">
    <property type="term" value="P:animal organ morphogenesis"/>
    <property type="evidence" value="ECO:0007669"/>
    <property type="project" value="UniProtKB-ARBA"/>
</dbReference>
<dbReference type="PROSITE" id="PS50068">
    <property type="entry name" value="LDLRA_2"/>
    <property type="match status" value="2"/>
</dbReference>
<feature type="domain" description="EGF-like" evidence="21">
    <location>
        <begin position="2325"/>
        <end position="2361"/>
    </location>
</feature>
<feature type="domain" description="Cadherin" evidence="22">
    <location>
        <begin position="4635"/>
        <end position="4750"/>
    </location>
</feature>
<feature type="domain" description="Cadherin" evidence="22">
    <location>
        <begin position="2819"/>
        <end position="2927"/>
    </location>
</feature>
<dbReference type="Pfam" id="PF12661">
    <property type="entry name" value="hEGF"/>
    <property type="match status" value="3"/>
</dbReference>
<feature type="domain" description="Cadherin" evidence="22">
    <location>
        <begin position="3355"/>
        <end position="3452"/>
    </location>
</feature>
<dbReference type="FunFam" id="2.60.40.60:FF:000100">
    <property type="entry name" value="protocadherin Fat 2"/>
    <property type="match status" value="1"/>
</dbReference>
<dbReference type="InterPro" id="IPR001881">
    <property type="entry name" value="EGF-like_Ca-bd_dom"/>
</dbReference>
<feature type="domain" description="EGF-like" evidence="21">
    <location>
        <begin position="2362"/>
        <end position="2400"/>
    </location>
</feature>
<feature type="domain" description="Cadherin" evidence="22">
    <location>
        <begin position="3145"/>
        <end position="3249"/>
    </location>
</feature>
<feature type="disulfide bond" evidence="15">
    <location>
        <begin position="1355"/>
        <end position="1364"/>
    </location>
</feature>
<comment type="caution">
    <text evidence="15">Lacks conserved residue(s) required for the propagation of feature annotation.</text>
</comment>
<dbReference type="PROSITE" id="PS00232">
    <property type="entry name" value="CADHERIN_1"/>
    <property type="match status" value="10"/>
</dbReference>
<feature type="disulfide bond" evidence="15">
    <location>
        <begin position="2390"/>
        <end position="2399"/>
    </location>
</feature>
<feature type="disulfide bond" evidence="15">
    <location>
        <begin position="2582"/>
        <end position="2591"/>
    </location>
</feature>
<evidence type="ECO:0000256" key="3">
    <source>
        <dbReference type="ARBA" id="ARBA00022536"/>
    </source>
</evidence>
<dbReference type="FunFam" id="2.60.40.60:FF:000010">
    <property type="entry name" value="Cadherin EGF LAG seven-pass G-type receptor 3"/>
    <property type="match status" value="1"/>
</dbReference>
<feature type="domain" description="Cadherin" evidence="22">
    <location>
        <begin position="3988"/>
        <end position="4093"/>
    </location>
</feature>
<feature type="domain" description="Cadherin" evidence="22">
    <location>
        <begin position="4858"/>
        <end position="4964"/>
    </location>
</feature>
<evidence type="ECO:0000256" key="11">
    <source>
        <dbReference type="ARBA" id="ARBA00023136"/>
    </source>
</evidence>
<dbReference type="FunFam" id="2.60.40.60:FF:000039">
    <property type="entry name" value="FAT atypical cadherin 3"/>
    <property type="match status" value="1"/>
</dbReference>
<feature type="domain" description="EGF-like" evidence="21">
    <location>
        <begin position="28"/>
        <end position="66"/>
    </location>
</feature>
<feature type="domain" description="Cadherin" evidence="22">
    <location>
        <begin position="5296"/>
        <end position="5395"/>
    </location>
</feature>
<evidence type="ECO:0000256" key="9">
    <source>
        <dbReference type="ARBA" id="ARBA00022889"/>
    </source>
</evidence>
<dbReference type="GO" id="GO:0005509">
    <property type="term" value="F:calcium ion binding"/>
    <property type="evidence" value="ECO:0007669"/>
    <property type="project" value="UniProtKB-UniRule"/>
</dbReference>
<feature type="disulfide bond" evidence="15">
    <location>
        <begin position="1415"/>
        <end position="1432"/>
    </location>
</feature>
<dbReference type="SUPFAM" id="SSF57184">
    <property type="entry name" value="Growth factor receptor domain"/>
    <property type="match status" value="2"/>
</dbReference>
<dbReference type="GeneID" id="110973761"/>
<feature type="disulfide bond" evidence="15">
    <location>
        <begin position="1902"/>
        <end position="1911"/>
    </location>
</feature>
<feature type="disulfide bond" evidence="15">
    <location>
        <begin position="1455"/>
        <end position="1472"/>
    </location>
</feature>
<dbReference type="FunFam" id="2.60.40.60:FF:000134">
    <property type="entry name" value="protocadherin Fat 4"/>
    <property type="match status" value="1"/>
</dbReference>
<keyword evidence="8 14" id="KW-0106">Calcium</keyword>
<feature type="domain" description="EGF-like" evidence="21">
    <location>
        <begin position="1486"/>
        <end position="1523"/>
    </location>
</feature>
<feature type="region of interest" description="Disordered" evidence="17">
    <location>
        <begin position="6114"/>
        <end position="6201"/>
    </location>
</feature>
<feature type="domain" description="Cadherin" evidence="22">
    <location>
        <begin position="2709"/>
        <end position="2818"/>
    </location>
</feature>
<dbReference type="InterPro" id="IPR000152">
    <property type="entry name" value="EGF-type_Asp/Asn_hydroxyl_site"/>
</dbReference>
<feature type="disulfide bond" evidence="15">
    <location>
        <begin position="2042"/>
        <end position="2059"/>
    </location>
</feature>
<feature type="disulfide bond" evidence="16">
    <location>
        <begin position="2491"/>
        <end position="2509"/>
    </location>
</feature>
<evidence type="ECO:0000256" key="4">
    <source>
        <dbReference type="ARBA" id="ARBA00022692"/>
    </source>
</evidence>
<feature type="domain" description="EGF-like" evidence="21">
    <location>
        <begin position="1994"/>
        <end position="2032"/>
    </location>
</feature>
<dbReference type="SUPFAM" id="SSF57424">
    <property type="entry name" value="LDL receptor-like module"/>
    <property type="match status" value="2"/>
</dbReference>
<feature type="disulfide bond" evidence="15">
    <location>
        <begin position="2100"/>
        <end position="2109"/>
    </location>
</feature>
<evidence type="ECO:0000256" key="6">
    <source>
        <dbReference type="ARBA" id="ARBA00022729"/>
    </source>
</evidence>
<feature type="domain" description="EGF-like" evidence="21">
    <location>
        <begin position="1914"/>
        <end position="1952"/>
    </location>
</feature>
<feature type="domain" description="Cadherin" evidence="22">
    <location>
        <begin position="4754"/>
        <end position="4857"/>
    </location>
</feature>
<feature type="domain" description="EGF-like" evidence="21">
    <location>
        <begin position="2247"/>
        <end position="2285"/>
    </location>
</feature>
<feature type="domain" description="EGF-like" evidence="21">
    <location>
        <begin position="1758"/>
        <end position="1794"/>
    </location>
</feature>
<dbReference type="Gene3D" id="2.60.40.60">
    <property type="entry name" value="Cadherins"/>
    <property type="match status" value="29"/>
</dbReference>
<feature type="domain" description="EGF-like" evidence="21">
    <location>
        <begin position="1954"/>
        <end position="1992"/>
    </location>
</feature>
<evidence type="ECO:0000259" key="22">
    <source>
        <dbReference type="PROSITE" id="PS50268"/>
    </source>
</evidence>
<feature type="transmembrane region" description="Helical" evidence="18">
    <location>
        <begin position="5847"/>
        <end position="5870"/>
    </location>
</feature>
<feature type="domain" description="Cadherin" evidence="22">
    <location>
        <begin position="3678"/>
        <end position="3773"/>
    </location>
</feature>
<evidence type="ECO:0000256" key="1">
    <source>
        <dbReference type="ARBA" id="ARBA00004251"/>
    </source>
</evidence>
<dbReference type="InterPro" id="IPR000742">
    <property type="entry name" value="EGF"/>
</dbReference>
<feature type="domain" description="EGF-like" evidence="21">
    <location>
        <begin position="2440"/>
        <end position="2478"/>
    </location>
</feature>
<dbReference type="SMART" id="SM00112">
    <property type="entry name" value="CA"/>
    <property type="match status" value="29"/>
</dbReference>
<feature type="domain" description="EGF-like" evidence="21">
    <location>
        <begin position="1640"/>
        <end position="1678"/>
    </location>
</feature>
<feature type="domain" description="EGF-like" evidence="21">
    <location>
        <begin position="1288"/>
        <end position="1325"/>
    </location>
</feature>
<evidence type="ECO:0000256" key="10">
    <source>
        <dbReference type="ARBA" id="ARBA00022989"/>
    </source>
</evidence>
<feature type="domain" description="EGF-like" evidence="21">
    <location>
        <begin position="1680"/>
        <end position="1716"/>
    </location>
</feature>
<feature type="disulfide bond" evidence="15">
    <location>
        <begin position="1824"/>
        <end position="1833"/>
    </location>
</feature>
<feature type="disulfide bond" evidence="15">
    <location>
        <begin position="1474"/>
        <end position="1483"/>
    </location>
</feature>
<feature type="disulfide bond" evidence="15">
    <location>
        <begin position="2256"/>
        <end position="2273"/>
    </location>
</feature>
<feature type="disulfide bond" evidence="16">
    <location>
        <begin position="2541"/>
        <end position="2556"/>
    </location>
</feature>
<feature type="domain" description="EGF-like" evidence="21">
    <location>
        <begin position="2401"/>
        <end position="2439"/>
    </location>
</feature>
<dbReference type="PRINTS" id="PR00205">
    <property type="entry name" value="CADHERIN"/>
</dbReference>
<evidence type="ECO:0000256" key="13">
    <source>
        <dbReference type="ARBA" id="ARBA00023180"/>
    </source>
</evidence>
<feature type="disulfide bond" evidence="16">
    <location>
        <begin position="2522"/>
        <end position="2534"/>
    </location>
</feature>
<keyword evidence="9" id="KW-0130">Cell adhesion</keyword>
<dbReference type="Gene3D" id="2.60.120.290">
    <property type="entry name" value="Spermadhesin, CUB domain"/>
    <property type="match status" value="1"/>
</dbReference>
<dbReference type="FunFam" id="2.60.40.60:FF:000020">
    <property type="entry name" value="Dachsous cadherin-related 1b"/>
    <property type="match status" value="6"/>
</dbReference>
<feature type="domain" description="Cadherin" evidence="22">
    <location>
        <begin position="3561"/>
        <end position="3666"/>
    </location>
</feature>
<dbReference type="CDD" id="cd00112">
    <property type="entry name" value="LDLa"/>
    <property type="match status" value="2"/>
</dbReference>
<evidence type="ECO:0000259" key="20">
    <source>
        <dbReference type="PROSITE" id="PS01180"/>
    </source>
</evidence>
<feature type="disulfide bond" evidence="15">
    <location>
        <begin position="2351"/>
        <end position="2360"/>
    </location>
</feature>
<evidence type="ECO:0000256" key="2">
    <source>
        <dbReference type="ARBA" id="ARBA00022475"/>
    </source>
</evidence>
<keyword evidence="13" id="KW-0325">Glycoprotein</keyword>
<feature type="domain" description="EGF-like" evidence="21">
    <location>
        <begin position="1836"/>
        <end position="1872"/>
    </location>
</feature>
<feature type="domain" description="EGF-like" evidence="21">
    <location>
        <begin position="1796"/>
        <end position="1834"/>
    </location>
</feature>
<dbReference type="PROSITE" id="PS01180">
    <property type="entry name" value="CUB"/>
    <property type="match status" value="1"/>
</dbReference>
<feature type="domain" description="EGF-like" evidence="21">
    <location>
        <begin position="1718"/>
        <end position="1756"/>
    </location>
</feature>
<feature type="disulfide bond" evidence="15">
    <location>
        <begin position="1513"/>
        <end position="1522"/>
    </location>
</feature>
<sequence>MPAGPLRSQLLWLLAATSLAILTLVTAQTDPCQQQPCVNGSLCRQAYLSPGYICECSGDWQGQNCDRRFPGTSETMPKQCGTNFYTNSGTIVSPNFPQPEPHNQDCYYLVRIPSALSINLRFNTFVSEPNKDELYIFPGTEVNFNLPGVREYNGTLSPQFPAQVFNTNQLVLYWLTDFNINSPGFSIAYDIDPDPCWMNPCQNGGTCTTLAMGQGYSCACLQDFSGDDCQIGTVIVSQTTISVIIGSTLAEGRVSHPLTFDLTFSPGTTLFSLTGTGLWSVTLFLTDGANNRVVTQNIPLTSQQNSVSWQPPSSSIIRTIQAIINLNTLACPQMRSVCAMIGQGSNPTPPFSMRGTPNENALIGCTPVQCRGVEVTSVQFDNTLRTLREGVSTQSLQFSLTMSTDPQGGTVSGSNLWKITVFGSNQANGQGSQVLTSQLSLSPSQAGAGVVAGTVRFFNLQTSLSLAGIVCPQVRFFCVRVEKSNSPTPQFTLSGVPSDAVLTACQATTCRGVQVTGTTVSISSGTPLIERRSNSVAFSLSIQTDPNGGSVNGQNLFSIQTFGSNSLTGTSIRISERQIQGNTGITAGRLATIPNLSTTVNLNGQLCQQINALCTVLSKSTQANPDFTLDPVPSSAVLQECVSIECRGVYIQTMNVVLTGGGLILFGNRNQLLTFNLGVQAGSPSASIAGSGLWRLFVYANNRLDGTGPRIGQVGVMLTSGQQNSGISANQLVNFNNLQVTMDLSSVTSCANIIYLCVELQKGLTSIPDFTLEGSTVRCLQVQCAMFNPCQSNPCRNGATCNNVGGAYTCSCSNGWTGPLCSDAVNACMGIVCQNGGTCINRQFSFECQCLLGWRGTLCEVVDVGVQIITTSLSVTLGTIREYTAQNTLTLSVTLTNSQTGSSLAAGSGYWQVIVFTSQQADGLSTRFNQQTLSLNAIVSGLGITAGGTLTLSNIPATLNLLGQSCSSVPYVCIEVQKGSNPSPDFVLTGSLIACQPTNCLGVQIVNTQLRVVSTSNVRERSSSNSLTLDLIITASLNGGSVSGSRLWRLTAFLSTLPDGSGVQYSPTFIQLSDAQAGTSLQAGLTSTISSLQTNANTASNNLICGQFGYICVRLEKGLNPSVDFQLGDGTQSYVACAPVNCRGVEITDVVATILSGEPVNTETTNNILTFNVQVSSAVAGASVSGTNLWQVIIFSDTQLNGQGLTVIQMQAVLPGNTASTFLQAGVDMILRNIQVTLDLTQISCNQIPYICVRLLKSSNPSPNPDFTFTAVPSEDVLLHCQPLDCMDPSPCIGNLCENGAQCTALGSGSYRCECTPGWTGLYCNVVADYCLITQTPCFNGGQCVSLSDRYQCICPQAWVGTRCQTDNPCVPINPCFNGGTCFPDQIGGYICTCLQGFSGENCQITPDPCQSDLCQNGATCVRIGTGLDYECRCLAGYAGTYCNIALDPCDSRPCLNGGNCSQVGMTYAYQCQCPNEFTGTNCQTVRDFCSPNPCLNGGVCLRQGTSGYTCQCSLGYTGTNCATRLEPCASNPCQNGGACSRVGTNFVYQCQCVQGFTGTNCETPNACISNPCQNGGQCNQQGAGYQCQCQQGYDGLNCEIVLNPCVSSPCFNGATCILLGTNFRCQCAPGYTGTNCRTVQNPCDNNPCLNGGVCSWQGQVLVYQCQCPAGYSGNNCQLITNPCVSSPCFNRATCLQQGTDFRCQCAPGYTGLNCGTIQNPCDNNPCLNGGVCSWQGQVLVYQCQCPAGYSGNNCQLITNPCVSSPCLNGATCFLQGTDFRCQCAPGYAGTNCGTIQNPCDNNPCLNGGVCSWQGQVLVYQCQCPAGYSGNNCQLITNPCVSSPCLNGATCLLQGTDFRCQCAPGYTGTNCGTVQNPCDANPCLNGGMCNWFGQALIYQCQCLQGYSGNNCQVIQNPCNSNPCQNGGLCQWPVTSFAYTCQCTLGFTGLNCATALNPCSSNPCNNGGICSWLVPDYRYQCQCPPTHTGNNCEIPLGSCFSSPCQNGATCFNLNQGSGYFCSCPSSFKGENCQYPEPCISSPCLNGGTCSSNTIGSSFTCTCLANFQGNSCQFPNPCSSQPCQNFGICVPDNFGSSYSCTCQPGYLGDHCQFANPCISNPCFNGGQCETDNVGSRYTCSCPASFVGDRCQLNDPCLPNPCQNGAVCSLANGGQTYQCSCINGFFGQNCQIPDPCRSLPCLNGGACVTTNADPCFSLPCQNGGTCEPHPLGTSFTCSCQPDFQGALCQNRNPCASNPCLNGGACQVGIGGTSYFCNCPVQFLGPRCQNSDPCLSRPCLNGGVCTSAAQGLLYSCTCPLQYFGMNCEILDACTSSPCLNGGVCNPSSFGFTCTCAPGFNGVRCTNSDPCGRQPCQNGGSCFESTGPTGFFCRCTSGFIGATCQFPDLCSYSPCLNGGTCSNFPLGSDFLCVCPQGYSGKRCDEFNPCSSDPCLNGGTCNRDSLGQVYSCICLISYVGTNCEFGPNCFSPTDFRCGSGECIPASRQCDQSFDCADSSDENTCSRQCTSQEFRCTSGTCINIQLVCNGINECPDGLDEQNCASPCDSTPCLNSGACMNSGTNFICNCAQGWTGTTCDQVAPRNNLPPTFLNQIISINIPEDTLAGTIIYTLNAADPENDTLTFGLSDFVAQQLFIIVPNPNDPMSAFLTLKTQLDREVQGFYSFVVFVTDGSNEVIHNGNLLLSDINDNPPMFTNLPNTTTVFENAINGPTIFDVNAVDPDSGLGGIVTYSITSVSGVHVGSDALFSINQFSGVVILTGPLDYETNQVYSLDIQALDLGNNSLRTTSTLTVQVLDVQDTGPVFINTPYDRTINEGTPLNTVVVTVLAVDQDTINANNVTYEILGGNLGSFFRVDSVTGEVILVRELDRENINTPAAVELIVRAIEIGSNGAASVIETFIITINDIDDESPVFNQSTYTVSVSEAETPGFVLPVGIEVSDGEIVIQGNFRITLQNFNIVPFSISPSSAVDQAIVTLTLIRPLDYENTRSYDLQLMAEDTAISTATVVVTVIDVNDNDPIFTHGTQTIALEEGSPMGTVITSVTVTDADEGINANTEFNIIAGNQAGLFAINTITGVITTTSVIDFENSASTYTLTIEARNTQPAVSPADGVSEVTVLVTITDINDSPPVFQQPNYLIQIIELSDTGLTIGRVIANDADSGPAGEVTYTILSGNDNGTFLVDPNSGNIILLQPLDRETVSFYNITVQAQDRAAPPLSATTYVIVEVRDFNDNDPQWIRDRYTASVVEGQPANTFVIQVMAQDADIGRNALLRYELAQLSQYLYINLTTGQIFTSMPLDREQTETIEVNVRVRDDGDPRRFSSQLAVVTVTVLDINDTPPTFAGTPYRFEVAENERAGTFVGQVTAADPDSIGTLTYSFAFPQTQFLIDPTMGTITTINSLDREQQDQYNIQVNVTDGTFETTTDVLIVVTDVNDNQPVFSQVLYEVTVAENTPARIILNLMANDSDIGLNSDIIYQFDPSSNTPIGPFLLDRLTGELRTTSSLDRETQDSYTLVVNAIDREGGSGSLQAVATVLVTVTDVNDNRPVFEFQNYAESVAEDAAQGQQIVTVRATDGDTGDNAVILYRIIQGNGNNNFQINSSTGVISRGPTPLDRETEDSYLLTVEAYNDGDLPPRNTATVTITVTDVNDEAPRFTQDVYLKPDLLETAEAGTVVVTVSANDPDLGQGGEIQYSITGGNEGNYFVIDSYSGRITVLSTLPDYSIQSTYNLTVTAQDQAQPFHTATATVRVLLVDAQDDPPEFTMARYEVNLTENVGEGYPFLQVVAQVPGKPNAMVTYSLEPNVNPTILQMFDVDPVTGWLTTKGMIDYETGPPLYTFTVLGMTEAGLSGSAAVWVHIQDLNDNPPVFVTFPNGAVTVDENMAGGFVVATVAANDADSGINADVVYVISGGNEEGHFDIIPNAEEALIVTTTALDRETVDRYTLTITASDQGIPSMNSSIVVEVVVNDLNDNPPVFDQVNYTATVEENVLPNQPVTTILVTDMDASSSNNIQFQIDPASNPNGVFQINSQGEITLTTQLDRETQAFYDLTVIMTDPNYDPTFMETTHVYVTVLDQNDNQPVFPDQPSVTVTEGPSSTGVIFVTVTASDADVGNNSEMVYTITRGNGEGIFGIHSNNGSIYIINELDWETTQTYELIITATDQAVNSNDRRTGTVTVVINVEDINDTPPQFPSSYFGPYSVSEGVPGTYIGPFVAVDMDSGAGGQVTYTIIGEYSDLFIINPTTGVLTLKPTAELDYETSQEFNITIIATDAGMPSLNGTTTVGIIVINVNDNSPRFQDTPYRTSINDTSPVDAWVYKVLATDDDAGPEGEVTYSIFDGNTGGVFRIDPVTGNVFVNKTLTNGVYRLVIKAQDNPANPDNAREVTETLTILVADSTTVIPIFPNNGTFTGSVLEHSTVGTFVLTVSVENEADAGDLTYAISGQDAGPFFVNPSTGVITVNGILDAEIQDHHVFDVSAIDSRGVSANGKVNITILNINDHLPQLDEIVFNFTVPEDAGDGYYVGQVNASDDDNTNTMLRFTIERGAGDKFTIDPVTGVITVLVACRGDICDNQPLDREEQDQYILTVSVSDQGSPPLSNSGVVYIYVTDVNDFQPYFPDNFLDVVISVSEDAALNHTVTTVQAVDHDQTASLTYSIVSVTATNLLGEPIANISAIEGLFGIDPYTGTVYVSETLDRETAAQVVLTISANDSASVDPALSTSNPNAKVTIQITDVNDNPPVFQPPGTTVIVVTVQEESGMGTIITNVEAIDPDDPINGVVTYVLMGNLTQFVTIHPFTGQITVNQVIDRELYDWLNFTIIAMDSGTPSLSTSIPISIQILDVNDHNPVFNQTNFMATVIENANPGTFVIVTTATDQDIGQFGEVTYTLTGGDGLFVINSTTGVITTLQPLDQEVQSIYTLTVIAEDNPGGSQTNSRQGSTTVTVIVGNVNEHAPTTQREFPFIILEEQPGGTLVGVIDASDPDDPMQELNFTFILVEPPDGNVLFFINQTTGEIFTTGPLEADNATYGSTFNITVLISDNGSPPQTTTTTTIITIQDTNDNNPIFPNGPYDLATSEASPVGFQVTVVMAEDIDQNAMLTYRIIGGNINGTFFINPTNGEILITKPLDFETRTAYNLTVQVSDQDGRTGTTYVVINVMDANDQGPVFLRQPYLFDVYENVDLGTEIGHVEAVDADPDPSNSQLTYHILSSVPASAPFVINQTTGVITSTGILDREMQDSYMLTVEVRNTRSVPGEEDVTYKLSTPVTITILDVNDNTPVFAGGDNITRSFPENSQVDFPIYQPSAQDMDIGENSQVTYSIISGNVENTFSIDPQTGAIILARQIQSLTVPTYTFTLVIEARDNGNPSLSSNITLNAVVGDYNDNPPQFVTPSQGQLLFLPENEPIGFRIASVLAVDIDSGANGQVTYGFLNEASAKLFFFQQEGNTTYLYANFSADRETRDQYNLVLLAMDGGTPQPLQTPLEVTVVIVDKDDNEPFFLRVDNNVAIVQTLNVTEHSNVNTSSGYVTTALDLDLSPNNVIYYYIVGGNENGFFGINSTTGEIIVLGDLDRETIATHRLIIKATNNASYVPSGIYDVSKDMSLKEVEIVVRDINDNGPRFTTVLYTTGLPLDAEINTQVTCIKATDLDVGGGGAITYAIQSATFVLGQDQTTFDNIFYIDENSGCIRTRNLLNEVKAGGYFDLTVTATDKTAGLSDTALVRVFVLDTNQQVVVVVDADIDTVTNLQDQLISIIANITGGIVNVDSITYFIDSNGNTVRDQTMIVLHVIDPETNSLMDADIVLRLIDENSKSISLLFQQYGVVDVYALMGGVGGAGFGIIEIALLAIALLLFLGALIFIIILCCLQRKYLKKIHGNSPAVIYATRADANVKDTATYQGSNPLWLETEGGIPDDWPDSISLLGGGAAREYESQEASMDFFSDIHAEVAKDALVMTAMVNDNQTSSVRSRTTSNGGLVSNGRVSMGADQGKLRVVSSSAPLIMDSTNTDGSVSTLTNRINRDGSVTASLSGKDGGYSASGATYSYSTASFSGDGVRPSTSKKLTSEKAQEIRQMLDEDQGVEATFLDEAYQDQTSLAAARASYREQVEFDNQLSPITEEDTASSWSSWTRDSERSGARYAGSGTLDRNRTSGYSSKDYPDPMKNYTTSTSIEESYSRSVKGPGKSESSSFSRRANSKTYSAGVATSIGMVTLTEETPEMLEEDESETSSIEEGAGKTYVYNVRGDSSEGASSGHSATKRATETSLMNFTHEEDDADEVIEEREVRRSVKTTRGFTNSGYDNYLDEESRL</sequence>
<feature type="disulfide bond" evidence="15">
    <location>
        <begin position="1862"/>
        <end position="1871"/>
    </location>
</feature>
<dbReference type="SUPFAM" id="SSF49313">
    <property type="entry name" value="Cadherin-like"/>
    <property type="match status" value="29"/>
</dbReference>
<feature type="domain" description="Cadherin" evidence="22">
    <location>
        <begin position="4514"/>
        <end position="4626"/>
    </location>
</feature>
<feature type="domain" description="EGF-like" evidence="21">
    <location>
        <begin position="2033"/>
        <end position="2071"/>
    </location>
</feature>
<feature type="disulfide bond" evidence="15">
    <location>
        <begin position="37"/>
        <end position="54"/>
    </location>
</feature>
<dbReference type="PROSITE" id="PS00010">
    <property type="entry name" value="ASX_HYDROXYL"/>
    <property type="match status" value="3"/>
</dbReference>
<feature type="disulfide bond" evidence="15">
    <location>
        <begin position="1883"/>
        <end position="1900"/>
    </location>
</feature>
<feature type="disulfide bond" evidence="15">
    <location>
        <begin position="2371"/>
        <end position="2388"/>
    </location>
</feature>
<keyword evidence="12 15" id="KW-1015">Disulfide bond</keyword>
<dbReference type="PROSITE" id="PS50026">
    <property type="entry name" value="EGF_3"/>
    <property type="match status" value="35"/>
</dbReference>
<evidence type="ECO:0000256" key="12">
    <source>
        <dbReference type="ARBA" id="ARBA00023157"/>
    </source>
</evidence>
<dbReference type="PROSITE" id="PS01186">
    <property type="entry name" value="EGF_2"/>
    <property type="match status" value="23"/>
</dbReference>
<protein>
    <submittedName>
        <fullName evidence="24">Uncharacterized protein LOC110973761</fullName>
    </submittedName>
</protein>
<feature type="disulfide bond" evidence="15">
    <location>
        <begin position="812"/>
        <end position="821"/>
    </location>
</feature>
<dbReference type="SUPFAM" id="SSF57196">
    <property type="entry name" value="EGF/Laminin"/>
    <property type="match status" value="29"/>
</dbReference>
<feature type="domain" description="EGF-like" evidence="21">
    <location>
        <begin position="192"/>
        <end position="230"/>
    </location>
</feature>
<organism evidence="23 24">
    <name type="scientific">Acanthaster planci</name>
    <name type="common">Crown-of-thorns starfish</name>
    <dbReference type="NCBI Taxonomy" id="133434"/>
    <lineage>
        <taxon>Eukaryota</taxon>
        <taxon>Metazoa</taxon>
        <taxon>Echinodermata</taxon>
        <taxon>Eleutherozoa</taxon>
        <taxon>Asterozoa</taxon>
        <taxon>Asteroidea</taxon>
        <taxon>Valvatacea</taxon>
        <taxon>Valvatida</taxon>
        <taxon>Acanthasteridae</taxon>
        <taxon>Acanthaster</taxon>
    </lineage>
</organism>
<dbReference type="CDD" id="cd00041">
    <property type="entry name" value="CUB"/>
    <property type="match status" value="1"/>
</dbReference>
<evidence type="ECO:0000256" key="18">
    <source>
        <dbReference type="SAM" id="Phobius"/>
    </source>
</evidence>
<dbReference type="InterPro" id="IPR018097">
    <property type="entry name" value="EGF_Ca-bd_CS"/>
</dbReference>
<feature type="domain" description="Cadherin" evidence="22">
    <location>
        <begin position="4216"/>
        <end position="4307"/>
    </location>
</feature>
<feature type="domain" description="EGF-like" evidence="21">
    <location>
        <begin position="786"/>
        <end position="822"/>
    </location>
</feature>
<dbReference type="InterPro" id="IPR035914">
    <property type="entry name" value="Sperma_CUB_dom_sf"/>
</dbReference>
<dbReference type="InterPro" id="IPR002172">
    <property type="entry name" value="LDrepeatLR_classA_rpt"/>
</dbReference>
<dbReference type="KEGG" id="aplc:110973761"/>
<evidence type="ECO:0000256" key="17">
    <source>
        <dbReference type="SAM" id="MobiDB-lite"/>
    </source>
</evidence>
<dbReference type="InterPro" id="IPR009030">
    <property type="entry name" value="Growth_fac_rcpt_cys_sf"/>
</dbReference>
<dbReference type="RefSeq" id="XP_022080540.1">
    <property type="nucleotide sequence ID" value="XM_022224848.1"/>
</dbReference>
<dbReference type="Gene3D" id="4.10.400.10">
    <property type="entry name" value="Low-density Lipoprotein Receptor"/>
    <property type="match status" value="2"/>
</dbReference>
<feature type="disulfide bond" evidence="15">
    <location>
        <begin position="1668"/>
        <end position="1677"/>
    </location>
</feature>
<dbReference type="InterPro" id="IPR013032">
    <property type="entry name" value="EGF-like_CS"/>
</dbReference>
<feature type="disulfide bond" evidence="15">
    <location>
        <begin position="1315"/>
        <end position="1324"/>
    </location>
</feature>
<feature type="disulfide bond" evidence="15">
    <location>
        <begin position="2061"/>
        <end position="2070"/>
    </location>
</feature>
<feature type="domain" description="CUB" evidence="20">
    <location>
        <begin position="80"/>
        <end position="192"/>
    </location>
</feature>
<feature type="disulfide bond" evidence="16">
    <location>
        <begin position="2529"/>
        <end position="2547"/>
    </location>
</feature>
<feature type="disulfide bond" evidence="15">
    <location>
        <begin position="2429"/>
        <end position="2438"/>
    </location>
</feature>
<feature type="domain" description="EGF-like" evidence="21">
    <location>
        <begin position="2072"/>
        <end position="2110"/>
    </location>
</feature>
<dbReference type="PANTHER" id="PTHR24025:SF23">
    <property type="entry name" value="NEURAL-CADHERIN"/>
    <property type="match status" value="1"/>
</dbReference>
<feature type="disulfide bond" evidence="15">
    <location>
        <begin position="201"/>
        <end position="218"/>
    </location>
</feature>
<feature type="disulfide bond" evidence="15">
    <location>
        <begin position="220"/>
        <end position="229"/>
    </location>
</feature>
<dbReference type="Pfam" id="PF00431">
    <property type="entry name" value="CUB"/>
    <property type="match status" value="1"/>
</dbReference>
<comment type="subcellular location">
    <subcellularLocation>
        <location evidence="1">Cell membrane</location>
        <topology evidence="1">Single-pass type I membrane protein</topology>
    </subcellularLocation>
</comment>
<feature type="disulfide bond" evidence="15">
    <location>
        <begin position="1942"/>
        <end position="1951"/>
    </location>
</feature>
<name>A0A8B7XKQ7_ACAPL</name>
<feature type="domain" description="Cadherin" evidence="22">
    <location>
        <begin position="3035"/>
        <end position="3144"/>
    </location>
</feature>
<feature type="disulfide bond" evidence="15">
    <location>
        <begin position="1649"/>
        <end position="1666"/>
    </location>
</feature>
<feature type="domain" description="EGF-like" evidence="21">
    <location>
        <begin position="1327"/>
        <end position="1365"/>
    </location>
</feature>
<dbReference type="GO" id="GO:0005911">
    <property type="term" value="C:cell-cell junction"/>
    <property type="evidence" value="ECO:0007669"/>
    <property type="project" value="TreeGrafter"/>
</dbReference>
<dbReference type="Pfam" id="PF00008">
    <property type="entry name" value="EGF"/>
    <property type="match status" value="20"/>
</dbReference>
<dbReference type="SMART" id="SM00042">
    <property type="entry name" value="CUB"/>
    <property type="match status" value="1"/>
</dbReference>
<evidence type="ECO:0000313" key="24">
    <source>
        <dbReference type="RefSeq" id="XP_022080540.1"/>
    </source>
</evidence>
<reference evidence="24" key="1">
    <citation type="submission" date="2025-08" db="UniProtKB">
        <authorList>
            <consortium name="RefSeq"/>
        </authorList>
    </citation>
    <scope>IDENTIFICATION</scope>
</reference>
<feature type="disulfide bond" evidence="15">
    <location>
        <begin position="56"/>
        <end position="65"/>
    </location>
</feature>
<feature type="domain" description="EGF-like" evidence="21">
    <location>
        <begin position="824"/>
        <end position="860"/>
    </location>
</feature>
<feature type="domain" description="EGF-like" evidence="21">
    <location>
        <begin position="1406"/>
        <end position="1444"/>
    </location>
</feature>
<feature type="disulfide bond" evidence="15">
    <location>
        <begin position="2468"/>
        <end position="2477"/>
    </location>
</feature>
<feature type="disulfide bond" evidence="15">
    <location>
        <begin position="1553"/>
        <end position="1562"/>
    </location>
</feature>
<feature type="compositionally biased region" description="Polar residues" evidence="17">
    <location>
        <begin position="5967"/>
        <end position="5980"/>
    </location>
</feature>
<dbReference type="FunFam" id="2.60.40.60:FF:000081">
    <property type="entry name" value="protocadherin Fat 4"/>
    <property type="match status" value="2"/>
</dbReference>
<dbReference type="PANTHER" id="PTHR24025">
    <property type="entry name" value="DESMOGLEIN FAMILY MEMBER"/>
    <property type="match status" value="1"/>
</dbReference>
<evidence type="ECO:0000256" key="7">
    <source>
        <dbReference type="ARBA" id="ARBA00022737"/>
    </source>
</evidence>
<feature type="domain" description="EGF-like" evidence="21">
    <location>
        <begin position="2111"/>
        <end position="2149"/>
    </location>
</feature>
<accession>A0A8B7XKQ7</accession>
<feature type="disulfide bond" evidence="15">
    <location>
        <begin position="1982"/>
        <end position="1991"/>
    </location>
</feature>
<dbReference type="FunFam" id="2.60.40.60:FF:000024">
    <property type="entry name" value="FAT atypical cadherin 3"/>
    <property type="match status" value="1"/>
</dbReference>
<feature type="disulfide bond" evidence="15">
    <location>
        <begin position="1746"/>
        <end position="1755"/>
    </location>
</feature>
<evidence type="ECO:0000256" key="14">
    <source>
        <dbReference type="PROSITE-ProRule" id="PRU00043"/>
    </source>
</evidence>
<feature type="domain" description="Cadherin" evidence="22">
    <location>
        <begin position="4964"/>
        <end position="5073"/>
    </location>
</feature>
<feature type="domain" description="Cadherin" evidence="22">
    <location>
        <begin position="5627"/>
        <end position="5740"/>
    </location>
</feature>
<feature type="compositionally biased region" description="Low complexity" evidence="17">
    <location>
        <begin position="6168"/>
        <end position="6181"/>
    </location>
</feature>
<feature type="domain" description="EGF-like" evidence="21">
    <location>
        <begin position="1602"/>
        <end position="1638"/>
    </location>
</feature>
<keyword evidence="5" id="KW-0479">Metal-binding</keyword>
<keyword evidence="23" id="KW-1185">Reference proteome</keyword>
<keyword evidence="4 18" id="KW-0812">Transmembrane</keyword>
<keyword evidence="3 15" id="KW-0245">EGF-like domain</keyword>